<reference evidence="1" key="1">
    <citation type="journal article" date="2010" name="Insect Mol. Biol.">
        <title>The draft genome sequence of Arsenophonus nasoniae, son-killer bacterium of Nasonia vitripennis, reveals genes associated with virulence and symbiosis.</title>
        <authorList>
            <person name="Wilkes T."/>
            <person name="Darby A.C."/>
            <person name="Choi J."/>
            <person name="Colborne J.K."/>
            <person name="Werren J.H."/>
            <person name="Hurst G.D.D."/>
        </authorList>
    </citation>
    <scope>NUCLEOTIDE SEQUENCE</scope>
</reference>
<dbReference type="Pfam" id="PF22752">
    <property type="entry name" value="DUF488-N3i"/>
    <property type="match status" value="1"/>
</dbReference>
<organism evidence="1">
    <name type="scientific">Arsenophonus nasoniae</name>
    <name type="common">son-killer infecting Nasonia vitripennis</name>
    <dbReference type="NCBI Taxonomy" id="638"/>
    <lineage>
        <taxon>Bacteria</taxon>
        <taxon>Pseudomonadati</taxon>
        <taxon>Pseudomonadota</taxon>
        <taxon>Gammaproteobacteria</taxon>
        <taxon>Enterobacterales</taxon>
        <taxon>Morganellaceae</taxon>
        <taxon>Arsenophonus</taxon>
    </lineage>
</organism>
<dbReference type="InterPro" id="IPR052552">
    <property type="entry name" value="YeaO-like"/>
</dbReference>
<name>D2U3K8_9GAMM</name>
<proteinExistence type="predicted"/>
<dbReference type="PANTHER" id="PTHR36849:SF1">
    <property type="entry name" value="CYTOPLASMIC PROTEIN"/>
    <property type="match status" value="1"/>
</dbReference>
<dbReference type="PANTHER" id="PTHR36849">
    <property type="entry name" value="CYTOPLASMIC PROTEIN-RELATED"/>
    <property type="match status" value="1"/>
</dbReference>
<sequence>MLNFLLSINGTMIIICKRVFADKTSNNSYRVLVDRVWPRGIRKQDICYDEWNKNVAPSNNLRK</sequence>
<protein>
    <submittedName>
        <fullName evidence="1">Conserved hypothetical phage protein</fullName>
    </submittedName>
</protein>
<gene>
    <name evidence="1" type="ORF">ARN_32400</name>
</gene>
<dbReference type="AlphaFoldDB" id="D2U3K8"/>
<evidence type="ECO:0000313" key="1">
    <source>
        <dbReference type="EMBL" id="CBA75948.1"/>
    </source>
</evidence>
<accession>D2U3K8</accession>
<dbReference type="EMBL" id="FN545258">
    <property type="protein sequence ID" value="CBA75948.1"/>
    <property type="molecule type" value="Genomic_DNA"/>
</dbReference>